<sequence length="152" mass="18054">MTKTQSISEKAFPTIQMPYTNKQRTLARNQAINTTNISQNTSLLRCNRPNTRNNYLLQTAFKSLLYTIRHICSAWKPRNRRSSRLQQQLHLHQLSNWPLPIRYITYRKSQRRHYRTQRFHGNVICRIASNLCLLLSELERSDIMAYGSFLMP</sequence>
<gene>
    <name evidence="1" type="ORF">SS50377_17102</name>
    <name evidence="2" type="ORF">SS50377_25976</name>
</gene>
<name>V6LFG8_9EUKA</name>
<evidence type="ECO:0000313" key="1">
    <source>
        <dbReference type="EMBL" id="EST43237.1"/>
    </source>
</evidence>
<dbReference type="EMBL" id="AUWU02000006">
    <property type="protein sequence ID" value="KAH0571780.1"/>
    <property type="molecule type" value="Genomic_DNA"/>
</dbReference>
<reference evidence="1 2" key="1">
    <citation type="journal article" date="2014" name="PLoS Genet.">
        <title>The Genome of Spironucleus salmonicida Highlights a Fish Pathogen Adapted to Fluctuating Environments.</title>
        <authorList>
            <person name="Xu F."/>
            <person name="Jerlstrom-Hultqvist J."/>
            <person name="Einarsson E."/>
            <person name="Astvaldsson A."/>
            <person name="Svard S.G."/>
            <person name="Andersson J.O."/>
        </authorList>
    </citation>
    <scope>NUCLEOTIDE SEQUENCE</scope>
    <source>
        <strain evidence="2">ATCC 50377</strain>
    </source>
</reference>
<dbReference type="AlphaFoldDB" id="V6LFG8"/>
<reference evidence="2" key="2">
    <citation type="submission" date="2020-12" db="EMBL/GenBank/DDBJ databases">
        <title>New Spironucleus salmonicida genome in near-complete chromosomes.</title>
        <authorList>
            <person name="Xu F."/>
            <person name="Kurt Z."/>
            <person name="Jimenez-Gonzalez A."/>
            <person name="Astvaldsson A."/>
            <person name="Andersson J.O."/>
            <person name="Svard S.G."/>
        </authorList>
    </citation>
    <scope>NUCLEOTIDE SEQUENCE</scope>
    <source>
        <strain evidence="2">ATCC 50377</strain>
    </source>
</reference>
<dbReference type="EMBL" id="KI546140">
    <property type="protein sequence ID" value="EST43237.1"/>
    <property type="molecule type" value="Genomic_DNA"/>
</dbReference>
<dbReference type="VEuPathDB" id="GiardiaDB:SS50377_25976"/>
<evidence type="ECO:0000313" key="3">
    <source>
        <dbReference type="Proteomes" id="UP000018208"/>
    </source>
</evidence>
<protein>
    <submittedName>
        <fullName evidence="1">Uncharacterized protein</fullName>
    </submittedName>
</protein>
<organism evidence="1">
    <name type="scientific">Spironucleus salmonicida</name>
    <dbReference type="NCBI Taxonomy" id="348837"/>
    <lineage>
        <taxon>Eukaryota</taxon>
        <taxon>Metamonada</taxon>
        <taxon>Diplomonadida</taxon>
        <taxon>Hexamitidae</taxon>
        <taxon>Hexamitinae</taxon>
        <taxon>Spironucleus</taxon>
    </lineage>
</organism>
<proteinExistence type="predicted"/>
<evidence type="ECO:0000313" key="2">
    <source>
        <dbReference type="EMBL" id="KAH0571780.1"/>
    </source>
</evidence>
<dbReference type="Proteomes" id="UP000018208">
    <property type="component" value="Unassembled WGS sequence"/>
</dbReference>
<keyword evidence="3" id="KW-1185">Reference proteome</keyword>
<accession>V6LFG8</accession>